<comment type="cofactor">
    <cofactor evidence="1">
        <name>Zn(2+)</name>
        <dbReference type="ChEBI" id="CHEBI:29105"/>
    </cofactor>
</comment>
<name>A0A4Y8Q3W9_9BACL</name>
<dbReference type="InterPro" id="IPR051013">
    <property type="entry name" value="MBL_superfamily_lactonases"/>
</dbReference>
<comment type="caution">
    <text evidence="10">The sequence shown here is derived from an EMBL/GenBank/DDBJ whole genome shotgun (WGS) entry which is preliminary data.</text>
</comment>
<evidence type="ECO:0000256" key="3">
    <source>
        <dbReference type="ARBA" id="ARBA00022723"/>
    </source>
</evidence>
<evidence type="ECO:0000259" key="9">
    <source>
        <dbReference type="SMART" id="SM00849"/>
    </source>
</evidence>
<keyword evidence="3" id="KW-0479">Metal-binding</keyword>
<proteinExistence type="inferred from homology"/>
<protein>
    <submittedName>
        <fullName evidence="10">MBL fold metallo-hydrolase</fullName>
    </submittedName>
</protein>
<organism evidence="10 11">
    <name type="scientific">Paenibacillus athensensis</name>
    <dbReference type="NCBI Taxonomy" id="1967502"/>
    <lineage>
        <taxon>Bacteria</taxon>
        <taxon>Bacillati</taxon>
        <taxon>Bacillota</taxon>
        <taxon>Bacilli</taxon>
        <taxon>Bacillales</taxon>
        <taxon>Paenibacillaceae</taxon>
        <taxon>Paenibacillus</taxon>
    </lineage>
</organism>
<comment type="function">
    <text evidence="7">Counteracts the endogenous Pycsar antiviral defense system. Phosphodiesterase that enables metal-dependent hydrolysis of host cyclic nucleotide Pycsar defense signals such as cCMP and cUMP.</text>
</comment>
<dbReference type="SMART" id="SM00849">
    <property type="entry name" value="Lactamase_B"/>
    <property type="match status" value="1"/>
</dbReference>
<comment type="similarity">
    <text evidence="2">Belongs to the metallo-beta-lactamase superfamily.</text>
</comment>
<dbReference type="InterPro" id="IPR036866">
    <property type="entry name" value="RibonucZ/Hydroxyglut_hydro"/>
</dbReference>
<comment type="catalytic activity">
    <reaction evidence="6">
        <text>3',5'-cyclic CMP + H2O = CMP + H(+)</text>
        <dbReference type="Rhea" id="RHEA:72675"/>
        <dbReference type="ChEBI" id="CHEBI:15377"/>
        <dbReference type="ChEBI" id="CHEBI:15378"/>
        <dbReference type="ChEBI" id="CHEBI:58003"/>
        <dbReference type="ChEBI" id="CHEBI:60377"/>
    </reaction>
    <physiologicalReaction direction="left-to-right" evidence="6">
        <dbReference type="Rhea" id="RHEA:72676"/>
    </physiologicalReaction>
</comment>
<evidence type="ECO:0000256" key="2">
    <source>
        <dbReference type="ARBA" id="ARBA00007749"/>
    </source>
</evidence>
<comment type="catalytic activity">
    <reaction evidence="8">
        <text>3',5'-cyclic UMP + H2O = UMP + H(+)</text>
        <dbReference type="Rhea" id="RHEA:70575"/>
        <dbReference type="ChEBI" id="CHEBI:15377"/>
        <dbReference type="ChEBI" id="CHEBI:15378"/>
        <dbReference type="ChEBI" id="CHEBI:57865"/>
        <dbReference type="ChEBI" id="CHEBI:184387"/>
    </reaction>
    <physiologicalReaction direction="left-to-right" evidence="8">
        <dbReference type="Rhea" id="RHEA:70576"/>
    </physiologicalReaction>
</comment>
<keyword evidence="4 10" id="KW-0378">Hydrolase</keyword>
<gene>
    <name evidence="10" type="ORF">B5M42_09550</name>
</gene>
<dbReference type="GO" id="GO:0046872">
    <property type="term" value="F:metal ion binding"/>
    <property type="evidence" value="ECO:0007669"/>
    <property type="project" value="UniProtKB-KW"/>
</dbReference>
<dbReference type="Gene3D" id="3.60.15.10">
    <property type="entry name" value="Ribonuclease Z/Hydroxyacylglutathione hydrolase-like"/>
    <property type="match status" value="1"/>
</dbReference>
<evidence type="ECO:0000256" key="5">
    <source>
        <dbReference type="ARBA" id="ARBA00022833"/>
    </source>
</evidence>
<evidence type="ECO:0000256" key="1">
    <source>
        <dbReference type="ARBA" id="ARBA00001947"/>
    </source>
</evidence>
<dbReference type="InterPro" id="IPR001279">
    <property type="entry name" value="Metallo-B-lactamas"/>
</dbReference>
<evidence type="ECO:0000313" key="11">
    <source>
        <dbReference type="Proteomes" id="UP000298246"/>
    </source>
</evidence>
<feature type="domain" description="Metallo-beta-lactamase" evidence="9">
    <location>
        <begin position="33"/>
        <end position="265"/>
    </location>
</feature>
<evidence type="ECO:0000256" key="7">
    <source>
        <dbReference type="ARBA" id="ARBA00034301"/>
    </source>
</evidence>
<keyword evidence="5" id="KW-0862">Zinc</keyword>
<dbReference type="Proteomes" id="UP000298246">
    <property type="component" value="Unassembled WGS sequence"/>
</dbReference>
<dbReference type="PANTHER" id="PTHR42978">
    <property type="entry name" value="QUORUM-QUENCHING LACTONASE YTNP-RELATED-RELATED"/>
    <property type="match status" value="1"/>
</dbReference>
<evidence type="ECO:0000313" key="10">
    <source>
        <dbReference type="EMBL" id="TFE88709.1"/>
    </source>
</evidence>
<evidence type="ECO:0000256" key="8">
    <source>
        <dbReference type="ARBA" id="ARBA00048505"/>
    </source>
</evidence>
<dbReference type="SUPFAM" id="SSF56281">
    <property type="entry name" value="Metallo-hydrolase/oxidoreductase"/>
    <property type="match status" value="1"/>
</dbReference>
<dbReference type="OrthoDB" id="333278at2"/>
<dbReference type="GO" id="GO:0016787">
    <property type="term" value="F:hydrolase activity"/>
    <property type="evidence" value="ECO:0007669"/>
    <property type="project" value="UniProtKB-KW"/>
</dbReference>
<keyword evidence="11" id="KW-1185">Reference proteome</keyword>
<dbReference type="EMBL" id="MYFO01000009">
    <property type="protein sequence ID" value="TFE88709.1"/>
    <property type="molecule type" value="Genomic_DNA"/>
</dbReference>
<reference evidence="10 11" key="1">
    <citation type="submission" date="2017-03" db="EMBL/GenBank/DDBJ databases">
        <title>Isolation of Levoglucosan Utilizing Bacteria.</title>
        <authorList>
            <person name="Arya A.S."/>
        </authorList>
    </citation>
    <scope>NUCLEOTIDE SEQUENCE [LARGE SCALE GENOMIC DNA]</scope>
    <source>
        <strain evidence="10 11">MEC069</strain>
    </source>
</reference>
<dbReference type="CDD" id="cd07730">
    <property type="entry name" value="metallo-hydrolase-like_MBL-fold"/>
    <property type="match status" value="1"/>
</dbReference>
<accession>A0A4Y8Q3W9</accession>
<evidence type="ECO:0000256" key="6">
    <source>
        <dbReference type="ARBA" id="ARBA00034221"/>
    </source>
</evidence>
<dbReference type="AlphaFoldDB" id="A0A4Y8Q3W9"/>
<evidence type="ECO:0000256" key="4">
    <source>
        <dbReference type="ARBA" id="ARBA00022801"/>
    </source>
</evidence>
<dbReference type="PANTHER" id="PTHR42978:SF2">
    <property type="entry name" value="102 KBASES UNSTABLE REGION: FROM 1 TO 119443"/>
    <property type="match status" value="1"/>
</dbReference>
<dbReference type="Pfam" id="PF00753">
    <property type="entry name" value="Lactamase_B"/>
    <property type="match status" value="1"/>
</dbReference>
<sequence>MPRVKLRLFATGCCTHPEWVTLRGGSLRVVPIPALFALIEHPERGLILFDTGYASRFYSETSRLPQALYRWVTPVLHSTSQDAVRQLAELGVKPDDVSVVVISHFHADHIAGLRDFPSAQLLYRQAAFDAVQPLRGLRAVRAAYLPGLLPDDFAARARPIDGAPAAQLPQLPFGPALDILGDGSLLAVDLPGHAAGQIGLLLATDRGPRLLCADAAWSSAAFRENRPPHALAGLIMPSRADYRRSFAALVQTHRAYPDLLILPSHCMEARQRFVEGGEPL</sequence>